<dbReference type="InterPro" id="IPR008983">
    <property type="entry name" value="Tumour_necrosis_fac-like_dom"/>
</dbReference>
<keyword evidence="3" id="KW-0732">Signal</keyword>
<keyword evidence="2" id="KW-0964">Secreted</keyword>
<comment type="caution">
    <text evidence="6">The sequence shown here is derived from an EMBL/GenBank/DDBJ whole genome shotgun (WGS) entry which is preliminary data.</text>
</comment>
<dbReference type="Gene3D" id="2.60.120.40">
    <property type="match status" value="1"/>
</dbReference>
<name>A0ABD3WEF8_SINWO</name>
<dbReference type="Proteomes" id="UP001634394">
    <property type="component" value="Unassembled WGS sequence"/>
</dbReference>
<organism evidence="6 7">
    <name type="scientific">Sinanodonta woodiana</name>
    <name type="common">Chinese pond mussel</name>
    <name type="synonym">Anodonta woodiana</name>
    <dbReference type="NCBI Taxonomy" id="1069815"/>
    <lineage>
        <taxon>Eukaryota</taxon>
        <taxon>Metazoa</taxon>
        <taxon>Spiralia</taxon>
        <taxon>Lophotrochozoa</taxon>
        <taxon>Mollusca</taxon>
        <taxon>Bivalvia</taxon>
        <taxon>Autobranchia</taxon>
        <taxon>Heteroconchia</taxon>
        <taxon>Palaeoheterodonta</taxon>
        <taxon>Unionida</taxon>
        <taxon>Unionoidea</taxon>
        <taxon>Unionidae</taxon>
        <taxon>Unioninae</taxon>
        <taxon>Sinanodonta</taxon>
    </lineage>
</organism>
<evidence type="ECO:0000256" key="2">
    <source>
        <dbReference type="ARBA" id="ARBA00022525"/>
    </source>
</evidence>
<dbReference type="SMART" id="SM00110">
    <property type="entry name" value="C1Q"/>
    <property type="match status" value="1"/>
</dbReference>
<dbReference type="AlphaFoldDB" id="A0ABD3WEF8"/>
<feature type="coiled-coil region" evidence="4">
    <location>
        <begin position="30"/>
        <end position="89"/>
    </location>
</feature>
<dbReference type="PROSITE" id="PS50871">
    <property type="entry name" value="C1Q"/>
    <property type="match status" value="1"/>
</dbReference>
<evidence type="ECO:0000256" key="4">
    <source>
        <dbReference type="SAM" id="Coils"/>
    </source>
</evidence>
<keyword evidence="4" id="KW-0175">Coiled coil</keyword>
<dbReference type="InterPro" id="IPR050822">
    <property type="entry name" value="Cerebellin_Synaptic_Org"/>
</dbReference>
<dbReference type="EMBL" id="JBJQND010000007">
    <property type="protein sequence ID" value="KAL3871593.1"/>
    <property type="molecule type" value="Genomic_DNA"/>
</dbReference>
<dbReference type="SUPFAM" id="SSF49842">
    <property type="entry name" value="TNF-like"/>
    <property type="match status" value="1"/>
</dbReference>
<dbReference type="GO" id="GO:0005576">
    <property type="term" value="C:extracellular region"/>
    <property type="evidence" value="ECO:0007669"/>
    <property type="project" value="UniProtKB-SubCell"/>
</dbReference>
<dbReference type="PANTHER" id="PTHR22923:SF116">
    <property type="entry name" value="C1Q DOMAIN-CONTAINING PROTEIN"/>
    <property type="match status" value="1"/>
</dbReference>
<protein>
    <recommendedName>
        <fullName evidence="5">C1q domain-containing protein</fullName>
    </recommendedName>
</protein>
<evidence type="ECO:0000256" key="1">
    <source>
        <dbReference type="ARBA" id="ARBA00004613"/>
    </source>
</evidence>
<reference evidence="6 7" key="1">
    <citation type="submission" date="2024-11" db="EMBL/GenBank/DDBJ databases">
        <title>Chromosome-level genome assembly of the freshwater bivalve Anodonta woodiana.</title>
        <authorList>
            <person name="Chen X."/>
        </authorList>
    </citation>
    <scope>NUCLEOTIDE SEQUENCE [LARGE SCALE GENOMIC DNA]</scope>
    <source>
        <strain evidence="6">MN2024</strain>
        <tissue evidence="6">Gills</tissue>
    </source>
</reference>
<evidence type="ECO:0000313" key="7">
    <source>
        <dbReference type="Proteomes" id="UP001634394"/>
    </source>
</evidence>
<dbReference type="InterPro" id="IPR001073">
    <property type="entry name" value="C1q_dom"/>
</dbReference>
<dbReference type="PRINTS" id="PR00007">
    <property type="entry name" value="COMPLEMNTC1Q"/>
</dbReference>
<accession>A0ABD3WEF8</accession>
<evidence type="ECO:0000256" key="3">
    <source>
        <dbReference type="ARBA" id="ARBA00022729"/>
    </source>
</evidence>
<proteinExistence type="predicted"/>
<sequence length="237" mass="26141">MIFIYSSAQVVVESLVVNHADNPTELLELVRKMSIELLSTKEELQETRQQLLTSTAELLQSQNKLISSQSELQNRIKDLEDEVKHFKIKDQARRSVPLDVGFTARLSHTLASGLQRQQTLVFDNVYINVGNGYDATTGVFRAPVAGMYIILMTVSGVGGYQSDDVEVVHNGVTVCCAVAPHGNYGGCPCNAIVHLNVGDTVWIRGIYDRPDDRIFGDYYTTFSMGLMLKGDDGGSSF</sequence>
<keyword evidence="7" id="KW-1185">Reference proteome</keyword>
<gene>
    <name evidence="6" type="ORF">ACJMK2_039584</name>
</gene>
<dbReference type="Pfam" id="PF00386">
    <property type="entry name" value="C1q"/>
    <property type="match status" value="1"/>
</dbReference>
<dbReference type="PANTHER" id="PTHR22923">
    <property type="entry name" value="CEREBELLIN-RELATED"/>
    <property type="match status" value="1"/>
</dbReference>
<evidence type="ECO:0000313" key="6">
    <source>
        <dbReference type="EMBL" id="KAL3871593.1"/>
    </source>
</evidence>
<comment type="subcellular location">
    <subcellularLocation>
        <location evidence="1">Secreted</location>
    </subcellularLocation>
</comment>
<evidence type="ECO:0000259" key="5">
    <source>
        <dbReference type="PROSITE" id="PS50871"/>
    </source>
</evidence>
<feature type="domain" description="C1q" evidence="5">
    <location>
        <begin position="95"/>
        <end position="237"/>
    </location>
</feature>